<evidence type="ECO:0000313" key="2">
    <source>
        <dbReference type="Proteomes" id="UP001470752"/>
    </source>
</evidence>
<evidence type="ECO:0000313" key="1">
    <source>
        <dbReference type="EMBL" id="MEQ2412971.1"/>
    </source>
</evidence>
<accession>A0ABV1CL54</accession>
<keyword evidence="2" id="KW-1185">Reference proteome</keyword>
<gene>
    <name evidence="1" type="ORF">AAAX94_08030</name>
</gene>
<proteinExistence type="predicted"/>
<reference evidence="1 2" key="1">
    <citation type="submission" date="2024-04" db="EMBL/GenBank/DDBJ databases">
        <title>Human intestinal bacterial collection.</title>
        <authorList>
            <person name="Pauvert C."/>
            <person name="Hitch T.C.A."/>
            <person name="Clavel T."/>
        </authorList>
    </citation>
    <scope>NUCLEOTIDE SEQUENCE [LARGE SCALE GENOMIC DNA]</scope>
    <source>
        <strain evidence="1 2">CLA-AA-H161</strain>
    </source>
</reference>
<dbReference type="EMBL" id="JBBNFW010000155">
    <property type="protein sequence ID" value="MEQ2412971.1"/>
    <property type="molecule type" value="Genomic_DNA"/>
</dbReference>
<name>A0ABV1CL54_9FIRM</name>
<dbReference type="RefSeq" id="WP_349083230.1">
    <property type="nucleotide sequence ID" value="NZ_JBBNFW010000155.1"/>
</dbReference>
<protein>
    <recommendedName>
        <fullName evidence="3">Stage III sporulation protein AG</fullName>
    </recommendedName>
</protein>
<comment type="caution">
    <text evidence="1">The sequence shown here is derived from an EMBL/GenBank/DDBJ whole genome shotgun (WGS) entry which is preliminary data.</text>
</comment>
<dbReference type="Proteomes" id="UP001470752">
    <property type="component" value="Unassembled WGS sequence"/>
</dbReference>
<evidence type="ECO:0008006" key="3">
    <source>
        <dbReference type="Google" id="ProtNLM"/>
    </source>
</evidence>
<organism evidence="1 2">
    <name type="scientific">Blautia acetigignens</name>
    <dbReference type="NCBI Taxonomy" id="2981783"/>
    <lineage>
        <taxon>Bacteria</taxon>
        <taxon>Bacillati</taxon>
        <taxon>Bacillota</taxon>
        <taxon>Clostridia</taxon>
        <taxon>Lachnospirales</taxon>
        <taxon>Lachnospiraceae</taxon>
        <taxon>Blautia</taxon>
    </lineage>
</organism>
<sequence>MGTRQWVILLLLGLLLTVIALPVSDKKRENSSGKGQSTGIFTDTASDDAEVQRTALEEKLEDLLSKVEGVGEVRVVLMTGENPDSQSFYSSGKETVTGVLIAAQGADNSVVSRNIVEAVMALFQVDAHKIRVMKMK</sequence>